<dbReference type="AlphaFoldDB" id="A0A0C9W3X3"/>
<dbReference type="OrthoDB" id="440424at2759"/>
<gene>
    <name evidence="6" type="ORF">HYDPIDRAFT_97461</name>
</gene>
<comment type="similarity">
    <text evidence="2">Belongs to the IFI6/IFI27 family.</text>
</comment>
<keyword evidence="3" id="KW-0812">Transmembrane</keyword>
<evidence type="ECO:0000313" key="6">
    <source>
        <dbReference type="EMBL" id="KIJ61023.1"/>
    </source>
</evidence>
<evidence type="ECO:0000256" key="3">
    <source>
        <dbReference type="ARBA" id="ARBA00022692"/>
    </source>
</evidence>
<dbReference type="HOGENOM" id="CLU_068522_0_0_1"/>
<dbReference type="EMBL" id="KN839866">
    <property type="protein sequence ID" value="KIJ61023.1"/>
    <property type="molecule type" value="Genomic_DNA"/>
</dbReference>
<evidence type="ECO:0000256" key="2">
    <source>
        <dbReference type="ARBA" id="ARBA00007262"/>
    </source>
</evidence>
<protein>
    <submittedName>
        <fullName evidence="6">Uncharacterized protein</fullName>
    </submittedName>
</protein>
<accession>A0A0C9W3X3</accession>
<name>A0A0C9W3X3_9AGAM</name>
<dbReference type="GO" id="GO:0016020">
    <property type="term" value="C:membrane"/>
    <property type="evidence" value="ECO:0007669"/>
    <property type="project" value="UniProtKB-SubCell"/>
</dbReference>
<feature type="non-terminal residue" evidence="6">
    <location>
        <position position="1"/>
    </location>
</feature>
<keyword evidence="4" id="KW-1133">Transmembrane helix</keyword>
<evidence type="ECO:0000256" key="5">
    <source>
        <dbReference type="ARBA" id="ARBA00023136"/>
    </source>
</evidence>
<dbReference type="Gene3D" id="6.10.110.10">
    <property type="match status" value="1"/>
</dbReference>
<reference evidence="6 7" key="1">
    <citation type="submission" date="2014-04" db="EMBL/GenBank/DDBJ databases">
        <title>Evolutionary Origins and Diversification of the Mycorrhizal Mutualists.</title>
        <authorList>
            <consortium name="DOE Joint Genome Institute"/>
            <consortium name="Mycorrhizal Genomics Consortium"/>
            <person name="Kohler A."/>
            <person name="Kuo A."/>
            <person name="Nagy L.G."/>
            <person name="Floudas D."/>
            <person name="Copeland A."/>
            <person name="Barry K.W."/>
            <person name="Cichocki N."/>
            <person name="Veneault-Fourrey C."/>
            <person name="LaButti K."/>
            <person name="Lindquist E.A."/>
            <person name="Lipzen A."/>
            <person name="Lundell T."/>
            <person name="Morin E."/>
            <person name="Murat C."/>
            <person name="Riley R."/>
            <person name="Ohm R."/>
            <person name="Sun H."/>
            <person name="Tunlid A."/>
            <person name="Henrissat B."/>
            <person name="Grigoriev I.V."/>
            <person name="Hibbett D.S."/>
            <person name="Martin F."/>
        </authorList>
    </citation>
    <scope>NUCLEOTIDE SEQUENCE [LARGE SCALE GENOMIC DNA]</scope>
    <source>
        <strain evidence="6 7">MD-312</strain>
    </source>
</reference>
<keyword evidence="7" id="KW-1185">Reference proteome</keyword>
<comment type="subcellular location">
    <subcellularLocation>
        <location evidence="1">Membrane</location>
        <topology evidence="1">Multi-pass membrane protein</topology>
    </subcellularLocation>
</comment>
<evidence type="ECO:0000256" key="1">
    <source>
        <dbReference type="ARBA" id="ARBA00004141"/>
    </source>
</evidence>
<sequence length="248" mass="28212">PFMFWERAEALGQILQNYVQQMLKEADKDYGFHKFTDITSTMDHIISSTSAFRGDIQRTLETHNITIHQFSQELEGFFELIVNRLEDEFPSPDKAPSHAERAVMVNYVLDQTEETLLHLTARSGIQGDIVVNYFSVLRPHVEVLTVAVGDVIEQHPNLIATAVCSVAVLLIPEWWLLRPLFSMFGFGPGGPVKGSVAAWLQRRFWGGTVKSGSWFALLQEAAMSTRPWHWVRIMWASVVAWIVAHMPF</sequence>
<dbReference type="Proteomes" id="UP000053820">
    <property type="component" value="Unassembled WGS sequence"/>
</dbReference>
<dbReference type="InterPro" id="IPR038213">
    <property type="entry name" value="IFI6/IFI27-like_sf"/>
</dbReference>
<dbReference type="InterPro" id="IPR009311">
    <property type="entry name" value="IFI6/IFI27-like"/>
</dbReference>
<proteinExistence type="inferred from homology"/>
<organism evidence="6 7">
    <name type="scientific">Hydnomerulius pinastri MD-312</name>
    <dbReference type="NCBI Taxonomy" id="994086"/>
    <lineage>
        <taxon>Eukaryota</taxon>
        <taxon>Fungi</taxon>
        <taxon>Dikarya</taxon>
        <taxon>Basidiomycota</taxon>
        <taxon>Agaricomycotina</taxon>
        <taxon>Agaricomycetes</taxon>
        <taxon>Agaricomycetidae</taxon>
        <taxon>Boletales</taxon>
        <taxon>Boletales incertae sedis</taxon>
        <taxon>Leucogyrophana</taxon>
    </lineage>
</organism>
<keyword evidence="5" id="KW-0472">Membrane</keyword>
<evidence type="ECO:0000256" key="4">
    <source>
        <dbReference type="ARBA" id="ARBA00022989"/>
    </source>
</evidence>
<dbReference type="Pfam" id="PF06140">
    <property type="entry name" value="Ifi-6-16"/>
    <property type="match status" value="1"/>
</dbReference>
<evidence type="ECO:0000313" key="7">
    <source>
        <dbReference type="Proteomes" id="UP000053820"/>
    </source>
</evidence>